<dbReference type="EMBL" id="CP003940">
    <property type="protein sequence ID" value="AFZ46429.1"/>
    <property type="molecule type" value="Genomic_DNA"/>
</dbReference>
<evidence type="ECO:0000313" key="8">
    <source>
        <dbReference type="Proteomes" id="UP000010483"/>
    </source>
</evidence>
<dbReference type="HAMAP" id="MF_00618">
    <property type="entry name" value="Ferredoxin_bilin_red"/>
    <property type="match status" value="1"/>
</dbReference>
<dbReference type="InterPro" id="IPR009249">
    <property type="entry name" value="Ferredoxin-dep_bilin_Rdtase"/>
</dbReference>
<dbReference type="PANTHER" id="PTHR34557">
    <property type="entry name" value="PHYTOCHROMOBILIN:FERREDOXIN OXIDOREDUCTASE, CHLOROPLASTIC"/>
    <property type="match status" value="1"/>
</dbReference>
<dbReference type="Gene3D" id="3.40.1500.20">
    <property type="match status" value="1"/>
</dbReference>
<dbReference type="PATRIC" id="fig|292563.3.peg.466"/>
<dbReference type="KEGG" id="csn:Cyast_0449"/>
<evidence type="ECO:0000256" key="1">
    <source>
        <dbReference type="ARBA" id="ARBA00006908"/>
    </source>
</evidence>
<sequence>MTQVFKSDLKERLHPLINQLGDSIVDTWRSHLDLSPFELPEELGYVEGKLEGERLTIQNCCAQSREFRKMHLELAKVGENLDILHCVMFPKSEYPLPMFGCDIVAGKKGISAAIVDLSPTSGDKKLSSQYQEKLSSLEDDNFQDVRELPPWGDIFSPYCLFIRPSDEQEEQKFLHRVVNFLTIHCQIATSSNQVNEQEKQLYLEGQKHYCNQQQKNDKTRKILEKAFGIDWADTYMTKVLFDIPE</sequence>
<dbReference type="GO" id="GO:0010024">
    <property type="term" value="P:phytochromobilin biosynthetic process"/>
    <property type="evidence" value="ECO:0007669"/>
    <property type="project" value="InterPro"/>
</dbReference>
<dbReference type="PANTHER" id="PTHR34557:SF1">
    <property type="entry name" value="PHYTOCHROMOBILIN:FERREDOXIN OXIDOREDUCTASE, CHLOROPLASTIC"/>
    <property type="match status" value="1"/>
</dbReference>
<evidence type="ECO:0000256" key="2">
    <source>
        <dbReference type="ARBA" id="ARBA00012716"/>
    </source>
</evidence>
<dbReference type="eggNOG" id="ENOG502Z7RN">
    <property type="taxonomic scope" value="Bacteria"/>
</dbReference>
<dbReference type="Pfam" id="PF05996">
    <property type="entry name" value="Fe_bilin_red"/>
    <property type="match status" value="1"/>
</dbReference>
<keyword evidence="4 6" id="KW-0560">Oxidoreductase</keyword>
<name>K9YHV4_CYASC</name>
<dbReference type="NCBIfam" id="NF002760">
    <property type="entry name" value="PRK02816.1"/>
    <property type="match status" value="1"/>
</dbReference>
<proteinExistence type="inferred from homology"/>
<dbReference type="EC" id="1.3.7.5" evidence="2 6"/>
<comment type="catalytic activity">
    <reaction evidence="5 6">
        <text>(2R,3Z)-phycocyanobilin + 4 oxidized [2Fe-2S]-[ferredoxin] = biliverdin IXalpha + 4 reduced [2Fe-2S]-[ferredoxin] + 4 H(+)</text>
        <dbReference type="Rhea" id="RHEA:15309"/>
        <dbReference type="Rhea" id="RHEA-COMP:10000"/>
        <dbReference type="Rhea" id="RHEA-COMP:10001"/>
        <dbReference type="ChEBI" id="CHEBI:15378"/>
        <dbReference type="ChEBI" id="CHEBI:33737"/>
        <dbReference type="ChEBI" id="CHEBI:33738"/>
        <dbReference type="ChEBI" id="CHEBI:57437"/>
        <dbReference type="ChEBI" id="CHEBI:57991"/>
        <dbReference type="EC" id="1.3.7.5"/>
    </reaction>
</comment>
<evidence type="ECO:0000256" key="6">
    <source>
        <dbReference type="HAMAP-Rule" id="MF_00618"/>
    </source>
</evidence>
<dbReference type="STRING" id="292563.Cyast_0449"/>
<dbReference type="Proteomes" id="UP000010483">
    <property type="component" value="Chromosome"/>
</dbReference>
<dbReference type="InterPro" id="IPR022870">
    <property type="entry name" value="Ferredoxin_bilin_OxRdtase"/>
</dbReference>
<evidence type="ECO:0000256" key="3">
    <source>
        <dbReference type="ARBA" id="ARBA00016783"/>
    </source>
</evidence>
<accession>K9YHV4</accession>
<organism evidence="7 8">
    <name type="scientific">Cyanobacterium stanieri (strain ATCC 29140 / PCC 7202)</name>
    <dbReference type="NCBI Taxonomy" id="292563"/>
    <lineage>
        <taxon>Bacteria</taxon>
        <taxon>Bacillati</taxon>
        <taxon>Cyanobacteriota</taxon>
        <taxon>Cyanophyceae</taxon>
        <taxon>Oscillatoriophycideae</taxon>
        <taxon>Chroococcales</taxon>
        <taxon>Geminocystaceae</taxon>
        <taxon>Cyanobacterium</taxon>
    </lineage>
</organism>
<evidence type="ECO:0000313" key="7">
    <source>
        <dbReference type="EMBL" id="AFZ46429.1"/>
    </source>
</evidence>
<comment type="function">
    <text evidence="6">Catalyzes the four-electron reduction of biliverdin IX-alpha (2-electron reduction at both the A and D rings); the reaction proceeds via an isolatable 2-electron intermediate, 181,182-dihydrobiliverdin.</text>
</comment>
<gene>
    <name evidence="6" type="primary">pcyA</name>
    <name evidence="7" type="ordered locus">Cyast_0449</name>
</gene>
<comment type="similarity">
    <text evidence="1 6">Belongs to the HY2 family.</text>
</comment>
<evidence type="ECO:0000256" key="5">
    <source>
        <dbReference type="ARBA" id="ARBA00049084"/>
    </source>
</evidence>
<dbReference type="GO" id="GO:0050897">
    <property type="term" value="F:cobalt ion binding"/>
    <property type="evidence" value="ECO:0007669"/>
    <property type="project" value="InterPro"/>
</dbReference>
<keyword evidence="8" id="KW-1185">Reference proteome</keyword>
<dbReference type="HOGENOM" id="CLU_074224_0_0_3"/>
<evidence type="ECO:0000256" key="4">
    <source>
        <dbReference type="ARBA" id="ARBA00023002"/>
    </source>
</evidence>
<reference evidence="8" key="1">
    <citation type="journal article" date="2013" name="Proc. Natl. Acad. Sci. U.S.A.">
        <title>Improving the coverage of the cyanobacterial phylum using diversity-driven genome sequencing.</title>
        <authorList>
            <person name="Shih P.M."/>
            <person name="Wu D."/>
            <person name="Latifi A."/>
            <person name="Axen S.D."/>
            <person name="Fewer D.P."/>
            <person name="Talla E."/>
            <person name="Calteau A."/>
            <person name="Cai F."/>
            <person name="Tandeau de Marsac N."/>
            <person name="Rippka R."/>
            <person name="Herdman M."/>
            <person name="Sivonen K."/>
            <person name="Coursin T."/>
            <person name="Laurent T."/>
            <person name="Goodwin L."/>
            <person name="Nolan M."/>
            <person name="Davenport K.W."/>
            <person name="Han C.S."/>
            <person name="Rubin E.M."/>
            <person name="Eisen J.A."/>
            <person name="Woyke T."/>
            <person name="Gugger M."/>
            <person name="Kerfeld C.A."/>
        </authorList>
    </citation>
    <scope>NUCLEOTIDE SEQUENCE [LARGE SCALE GENOMIC DNA]</scope>
    <source>
        <strain evidence="8">ATCC 29140 / PCC 7202</strain>
    </source>
</reference>
<dbReference type="GO" id="GO:0050620">
    <property type="term" value="F:phycocyanobilin:ferredoxin oxidoreductase activity"/>
    <property type="evidence" value="ECO:0007669"/>
    <property type="project" value="UniProtKB-UniRule"/>
</dbReference>
<dbReference type="AlphaFoldDB" id="K9YHV4"/>
<protein>
    <recommendedName>
        <fullName evidence="3 6">Phycocyanobilin:ferredoxin oxidoreductase</fullName>
        <ecNumber evidence="2 6">1.3.7.5</ecNumber>
    </recommendedName>
</protein>